<keyword evidence="4" id="KW-1185">Reference proteome</keyword>
<dbReference type="Proteomes" id="UP000030140">
    <property type="component" value="Unassembled WGS sequence"/>
</dbReference>
<feature type="transmembrane region" description="Helical" evidence="1">
    <location>
        <begin position="180"/>
        <end position="200"/>
    </location>
</feature>
<feature type="transmembrane region" description="Helical" evidence="1">
    <location>
        <begin position="128"/>
        <end position="144"/>
    </location>
</feature>
<evidence type="ECO:0000313" key="3">
    <source>
        <dbReference type="EMBL" id="KGO07398.1"/>
    </source>
</evidence>
<dbReference type="GO" id="GO:0004175">
    <property type="term" value="F:endopeptidase activity"/>
    <property type="evidence" value="ECO:0007669"/>
    <property type="project" value="UniProtKB-ARBA"/>
</dbReference>
<keyword evidence="1" id="KW-0812">Transmembrane</keyword>
<proteinExistence type="predicted"/>
<keyword evidence="1" id="KW-0472">Membrane</keyword>
<sequence>MYIVFFIAFGIVKTQFPDLFEEQYEQSFLRELLQDNPLKLFVLAVIFAPIIEEMMFRTLIKPSHADVILLLCSWPLFYSNKFIPTDVHWAVKLGFIAVFLFTVFTILKQLIPEQSTLKIRNFLSRHSTVVLIVSSLLFGMVHINNYVDTFVLNAALIALIIPRIISGFMMGLLKIKNENIVWPMALHAMNNGFVIIILIISRTTTS</sequence>
<dbReference type="AlphaFoldDB" id="A0A0A2GY18"/>
<dbReference type="EMBL" id="JSAQ01000001">
    <property type="protein sequence ID" value="KGO07398.1"/>
    <property type="molecule type" value="Genomic_DNA"/>
</dbReference>
<reference evidence="3 4" key="1">
    <citation type="submission" date="2014-10" db="EMBL/GenBank/DDBJ databases">
        <title>Draft genome sequence of the proteorhodopsin-containing marine bacterium Dokdonia donghaensis.</title>
        <authorList>
            <person name="Gomez-Consarnau L."/>
            <person name="Gonzalez J.M."/>
            <person name="Riedel T."/>
            <person name="Jaenicke S."/>
            <person name="Wagner-Doebler I."/>
            <person name="Fuhrman J.A."/>
        </authorList>
    </citation>
    <scope>NUCLEOTIDE SEQUENCE [LARGE SCALE GENOMIC DNA]</scope>
    <source>
        <strain evidence="3 4">DSW-1</strain>
    </source>
</reference>
<gene>
    <name evidence="3" type="ORF">NV36_11495</name>
</gene>
<accession>A0A0A2GY18</accession>
<dbReference type="RefSeq" id="WP_035327413.1">
    <property type="nucleotide sequence ID" value="NZ_CP015125.1"/>
</dbReference>
<organism evidence="3 4">
    <name type="scientific">Dokdonia donghaensis DSW-1</name>
    <dbReference type="NCBI Taxonomy" id="1300343"/>
    <lineage>
        <taxon>Bacteria</taxon>
        <taxon>Pseudomonadati</taxon>
        <taxon>Bacteroidota</taxon>
        <taxon>Flavobacteriia</taxon>
        <taxon>Flavobacteriales</taxon>
        <taxon>Flavobacteriaceae</taxon>
        <taxon>Dokdonia</taxon>
    </lineage>
</organism>
<dbReference type="InterPro" id="IPR003675">
    <property type="entry name" value="Rce1/LyrA-like_dom"/>
</dbReference>
<protein>
    <recommendedName>
        <fullName evidence="2">CAAX prenyl protease 2/Lysostaphin resistance protein A-like domain-containing protein</fullName>
    </recommendedName>
</protein>
<evidence type="ECO:0000256" key="1">
    <source>
        <dbReference type="SAM" id="Phobius"/>
    </source>
</evidence>
<dbReference type="PATRIC" id="fig|1300343.5.peg.1189"/>
<dbReference type="Pfam" id="PF02517">
    <property type="entry name" value="Rce1-like"/>
    <property type="match status" value="1"/>
</dbReference>
<dbReference type="GO" id="GO:0080120">
    <property type="term" value="P:CAAX-box protein maturation"/>
    <property type="evidence" value="ECO:0007669"/>
    <property type="project" value="UniProtKB-ARBA"/>
</dbReference>
<feature type="transmembrane region" description="Helical" evidence="1">
    <location>
        <begin position="89"/>
        <end position="107"/>
    </location>
</feature>
<dbReference type="KEGG" id="ddo:I597_1178"/>
<name>A0A0A2GY18_9FLAO</name>
<feature type="transmembrane region" description="Helical" evidence="1">
    <location>
        <begin position="150"/>
        <end position="173"/>
    </location>
</feature>
<evidence type="ECO:0000259" key="2">
    <source>
        <dbReference type="Pfam" id="PF02517"/>
    </source>
</evidence>
<feature type="domain" description="CAAX prenyl protease 2/Lysostaphin resistance protein A-like" evidence="2">
    <location>
        <begin position="37"/>
        <end position="192"/>
    </location>
</feature>
<evidence type="ECO:0000313" key="4">
    <source>
        <dbReference type="Proteomes" id="UP000030140"/>
    </source>
</evidence>
<keyword evidence="1" id="KW-1133">Transmembrane helix</keyword>
<comment type="caution">
    <text evidence="3">The sequence shown here is derived from an EMBL/GenBank/DDBJ whole genome shotgun (WGS) entry which is preliminary data.</text>
</comment>